<organism evidence="2 3">
    <name type="scientific">Stenotrophomonas rhizophila</name>
    <dbReference type="NCBI Taxonomy" id="216778"/>
    <lineage>
        <taxon>Bacteria</taxon>
        <taxon>Pseudomonadati</taxon>
        <taxon>Pseudomonadota</taxon>
        <taxon>Gammaproteobacteria</taxon>
        <taxon>Lysobacterales</taxon>
        <taxon>Lysobacteraceae</taxon>
        <taxon>Stenotrophomonas</taxon>
    </lineage>
</organism>
<name>A0AAP5EE80_9GAMM</name>
<feature type="domain" description="Toxin SymE-like" evidence="1">
    <location>
        <begin position="39"/>
        <end position="85"/>
    </location>
</feature>
<dbReference type="GO" id="GO:0003723">
    <property type="term" value="F:RNA binding"/>
    <property type="evidence" value="ECO:0007669"/>
    <property type="project" value="InterPro"/>
</dbReference>
<dbReference type="RefSeq" id="WP_306989385.1">
    <property type="nucleotide sequence ID" value="NZ_JAUTAS010000001.1"/>
</dbReference>
<reference evidence="2" key="1">
    <citation type="submission" date="2023-07" db="EMBL/GenBank/DDBJ databases">
        <title>Functional and genomic diversity of the sorghum phyllosphere microbiome.</title>
        <authorList>
            <person name="Shade A."/>
        </authorList>
    </citation>
    <scope>NUCLEOTIDE SEQUENCE</scope>
    <source>
        <strain evidence="2">SORGH_AS_0457</strain>
    </source>
</reference>
<dbReference type="EMBL" id="JAUTAS010000001">
    <property type="protein sequence ID" value="MDQ1109336.1"/>
    <property type="molecule type" value="Genomic_DNA"/>
</dbReference>
<dbReference type="GO" id="GO:0016788">
    <property type="term" value="F:hydrolase activity, acting on ester bonds"/>
    <property type="evidence" value="ECO:0007669"/>
    <property type="project" value="InterPro"/>
</dbReference>
<sequence>MKPKPVQWPEDEEEVVLLLPRCAPSYSPSYFHNVRAVPQIGEQDRDHFGPLPLVTLRGAWLRKFGFEVGVHVRIEATPGQILLRPLWNDDPPVRENIEKPVVRYVEVEDR</sequence>
<dbReference type="Pfam" id="PF08845">
    <property type="entry name" value="SymE_toxin"/>
    <property type="match status" value="1"/>
</dbReference>
<dbReference type="InterPro" id="IPR014944">
    <property type="entry name" value="Toxin_SymE-like"/>
</dbReference>
<proteinExistence type="predicted"/>
<dbReference type="Proteomes" id="UP001226084">
    <property type="component" value="Unassembled WGS sequence"/>
</dbReference>
<gene>
    <name evidence="2" type="ORF">QE424_002495</name>
</gene>
<dbReference type="GO" id="GO:0005737">
    <property type="term" value="C:cytoplasm"/>
    <property type="evidence" value="ECO:0007669"/>
    <property type="project" value="InterPro"/>
</dbReference>
<protein>
    <submittedName>
        <fullName evidence="2">Toxic protein SymE</fullName>
    </submittedName>
</protein>
<accession>A0AAP5EE80</accession>
<evidence type="ECO:0000259" key="1">
    <source>
        <dbReference type="Pfam" id="PF08845"/>
    </source>
</evidence>
<comment type="caution">
    <text evidence="2">The sequence shown here is derived from an EMBL/GenBank/DDBJ whole genome shotgun (WGS) entry which is preliminary data.</text>
</comment>
<dbReference type="AlphaFoldDB" id="A0AAP5EE80"/>
<dbReference type="GO" id="GO:0016070">
    <property type="term" value="P:RNA metabolic process"/>
    <property type="evidence" value="ECO:0007669"/>
    <property type="project" value="InterPro"/>
</dbReference>
<evidence type="ECO:0000313" key="3">
    <source>
        <dbReference type="Proteomes" id="UP001226084"/>
    </source>
</evidence>
<evidence type="ECO:0000313" key="2">
    <source>
        <dbReference type="EMBL" id="MDQ1109336.1"/>
    </source>
</evidence>